<dbReference type="Pfam" id="PF20253">
    <property type="entry name" value="DUF6604"/>
    <property type="match status" value="1"/>
</dbReference>
<organism evidence="2 3">
    <name type="scientific">Pleurostoma richardsiae</name>
    <dbReference type="NCBI Taxonomy" id="41990"/>
    <lineage>
        <taxon>Eukaryota</taxon>
        <taxon>Fungi</taxon>
        <taxon>Dikarya</taxon>
        <taxon>Ascomycota</taxon>
        <taxon>Pezizomycotina</taxon>
        <taxon>Sordariomycetes</taxon>
        <taxon>Sordariomycetidae</taxon>
        <taxon>Calosphaeriales</taxon>
        <taxon>Pleurostomataceae</taxon>
        <taxon>Pleurostoma</taxon>
    </lineage>
</organism>
<dbReference type="PANTHER" id="PTHR38795">
    <property type="entry name" value="DUF6604 DOMAIN-CONTAINING PROTEIN"/>
    <property type="match status" value="1"/>
</dbReference>
<dbReference type="InterPro" id="IPR046539">
    <property type="entry name" value="DUF6604"/>
</dbReference>
<comment type="caution">
    <text evidence="2">The sequence shown here is derived from an EMBL/GenBank/DDBJ whole genome shotgun (WGS) entry which is preliminary data.</text>
</comment>
<evidence type="ECO:0000259" key="1">
    <source>
        <dbReference type="Pfam" id="PF20253"/>
    </source>
</evidence>
<dbReference type="AlphaFoldDB" id="A0AA38VY50"/>
<protein>
    <recommendedName>
        <fullName evidence="1">DUF6604 domain-containing protein</fullName>
    </recommendedName>
</protein>
<name>A0AA38VY50_9PEZI</name>
<gene>
    <name evidence="2" type="ORF">NKR23_g212</name>
</gene>
<accession>A0AA38VY50</accession>
<dbReference type="Proteomes" id="UP001174694">
    <property type="component" value="Unassembled WGS sequence"/>
</dbReference>
<proteinExistence type="predicted"/>
<evidence type="ECO:0000313" key="3">
    <source>
        <dbReference type="Proteomes" id="UP001174694"/>
    </source>
</evidence>
<evidence type="ECO:0000313" key="2">
    <source>
        <dbReference type="EMBL" id="KAJ9157538.1"/>
    </source>
</evidence>
<dbReference type="PANTHER" id="PTHR38795:SF1">
    <property type="entry name" value="DUF6604 DOMAIN-CONTAINING PROTEIN"/>
    <property type="match status" value="1"/>
</dbReference>
<sequence length="107" mass="12059">MATHNSYPAYKRDTQHLLYWMTTVSGFVTMSEAIVKHINPVPSLIYRLFQSVIQDRSAAHAVFQQIAKANPDPEIEKSNASHKFFIDTLTKAFEILGGKTWTASQSS</sequence>
<reference evidence="2" key="1">
    <citation type="submission" date="2022-07" db="EMBL/GenBank/DDBJ databases">
        <title>Fungi with potential for degradation of polypropylene.</title>
        <authorList>
            <person name="Gostincar C."/>
        </authorList>
    </citation>
    <scope>NUCLEOTIDE SEQUENCE</scope>
    <source>
        <strain evidence="2">EXF-13308</strain>
    </source>
</reference>
<keyword evidence="3" id="KW-1185">Reference proteome</keyword>
<feature type="domain" description="DUF6604" evidence="1">
    <location>
        <begin position="23"/>
        <end position="104"/>
    </location>
</feature>
<dbReference type="EMBL" id="JANBVO010000001">
    <property type="protein sequence ID" value="KAJ9157538.1"/>
    <property type="molecule type" value="Genomic_DNA"/>
</dbReference>